<evidence type="ECO:0000256" key="9">
    <source>
        <dbReference type="SAM" id="MobiDB-lite"/>
    </source>
</evidence>
<evidence type="ECO:0000256" key="3">
    <source>
        <dbReference type="ARBA" id="ARBA00017689"/>
    </source>
</evidence>
<keyword evidence="8" id="KW-0472">Membrane</keyword>
<dbReference type="Pfam" id="PF12597">
    <property type="entry name" value="Cox20"/>
    <property type="match status" value="1"/>
</dbReference>
<reference evidence="10" key="1">
    <citation type="submission" date="2022-07" db="EMBL/GenBank/DDBJ databases">
        <title>Phylogenomic reconstructions and comparative analyses of Kickxellomycotina fungi.</title>
        <authorList>
            <person name="Reynolds N.K."/>
            <person name="Stajich J.E."/>
            <person name="Barry K."/>
            <person name="Grigoriev I.V."/>
            <person name="Crous P."/>
            <person name="Smith M.E."/>
        </authorList>
    </citation>
    <scope>NUCLEOTIDE SEQUENCE</scope>
    <source>
        <strain evidence="10">IMI 214461</strain>
    </source>
</reference>
<feature type="compositionally biased region" description="Gly residues" evidence="9">
    <location>
        <begin position="1"/>
        <end position="10"/>
    </location>
</feature>
<dbReference type="OrthoDB" id="14603at2759"/>
<keyword evidence="7" id="KW-0496">Mitochondrion</keyword>
<evidence type="ECO:0000256" key="6">
    <source>
        <dbReference type="ARBA" id="ARBA00022989"/>
    </source>
</evidence>
<evidence type="ECO:0000313" key="11">
    <source>
        <dbReference type="Proteomes" id="UP001150907"/>
    </source>
</evidence>
<dbReference type="GO" id="GO:0005743">
    <property type="term" value="C:mitochondrial inner membrane"/>
    <property type="evidence" value="ECO:0007669"/>
    <property type="project" value="UniProtKB-SubCell"/>
</dbReference>
<keyword evidence="4" id="KW-0812">Transmembrane</keyword>
<keyword evidence="5" id="KW-0999">Mitochondrion inner membrane</keyword>
<dbReference type="GO" id="GO:0033617">
    <property type="term" value="P:mitochondrial respiratory chain complex IV assembly"/>
    <property type="evidence" value="ECO:0007669"/>
    <property type="project" value="InterPro"/>
</dbReference>
<comment type="caution">
    <text evidence="10">The sequence shown here is derived from an EMBL/GenBank/DDBJ whole genome shotgun (WGS) entry which is preliminary data.</text>
</comment>
<feature type="region of interest" description="Disordered" evidence="9">
    <location>
        <begin position="121"/>
        <end position="144"/>
    </location>
</feature>
<name>A0A9W8EGV1_9FUNG</name>
<proteinExistence type="inferred from homology"/>
<evidence type="ECO:0000256" key="7">
    <source>
        <dbReference type="ARBA" id="ARBA00023128"/>
    </source>
</evidence>
<evidence type="ECO:0000256" key="8">
    <source>
        <dbReference type="ARBA" id="ARBA00023136"/>
    </source>
</evidence>
<evidence type="ECO:0000256" key="4">
    <source>
        <dbReference type="ARBA" id="ARBA00022692"/>
    </source>
</evidence>
<evidence type="ECO:0000256" key="2">
    <source>
        <dbReference type="ARBA" id="ARBA00009575"/>
    </source>
</evidence>
<keyword evidence="6" id="KW-1133">Transmembrane helix</keyword>
<sequence length="144" mass="15176">MSGGQTGSDDGGARGDGPRGDAQKPHATLSDVAKAHRFADMRSLLKTEACAREGFVYGMGVGATVAVLRIFKGRGLINAGNWGVAAFAVVAVVGKKLCHYQHAHQSAKLRTLLEMQTKEAPKVKGFRHAKADSEESSSHSSSRA</sequence>
<protein>
    <recommendedName>
        <fullName evidence="3">Cytochrome c oxidase assembly protein COX20, mitochondrial</fullName>
    </recommendedName>
</protein>
<accession>A0A9W8EGV1</accession>
<dbReference type="AlphaFoldDB" id="A0A9W8EGV1"/>
<keyword evidence="11" id="KW-1185">Reference proteome</keyword>
<comment type="similarity">
    <text evidence="2">Belongs to the COX20 family.</text>
</comment>
<evidence type="ECO:0000313" key="10">
    <source>
        <dbReference type="EMBL" id="KAJ2006214.1"/>
    </source>
</evidence>
<dbReference type="Proteomes" id="UP001150907">
    <property type="component" value="Unassembled WGS sequence"/>
</dbReference>
<dbReference type="EMBL" id="JANBQF010000069">
    <property type="protein sequence ID" value="KAJ2006214.1"/>
    <property type="molecule type" value="Genomic_DNA"/>
</dbReference>
<organism evidence="10 11">
    <name type="scientific">Coemansia thaxteri</name>
    <dbReference type="NCBI Taxonomy" id="2663907"/>
    <lineage>
        <taxon>Eukaryota</taxon>
        <taxon>Fungi</taxon>
        <taxon>Fungi incertae sedis</taxon>
        <taxon>Zoopagomycota</taxon>
        <taxon>Kickxellomycotina</taxon>
        <taxon>Kickxellomycetes</taxon>
        <taxon>Kickxellales</taxon>
        <taxon>Kickxellaceae</taxon>
        <taxon>Coemansia</taxon>
    </lineage>
</organism>
<dbReference type="PANTHER" id="PTHR31586:SF1">
    <property type="entry name" value="CYTOCHROME C OXIDASE ASSEMBLY PROTEIN COX20, MITOCHONDRIAL"/>
    <property type="match status" value="1"/>
</dbReference>
<dbReference type="InterPro" id="IPR022533">
    <property type="entry name" value="Cox20"/>
</dbReference>
<dbReference type="PANTHER" id="PTHR31586">
    <property type="entry name" value="CYTOCHROME C OXIDASE PROTEIN 20"/>
    <property type="match status" value="1"/>
</dbReference>
<evidence type="ECO:0000256" key="1">
    <source>
        <dbReference type="ARBA" id="ARBA00004273"/>
    </source>
</evidence>
<evidence type="ECO:0000256" key="5">
    <source>
        <dbReference type="ARBA" id="ARBA00022792"/>
    </source>
</evidence>
<feature type="region of interest" description="Disordered" evidence="9">
    <location>
        <begin position="1"/>
        <end position="27"/>
    </location>
</feature>
<comment type="subcellular location">
    <subcellularLocation>
        <location evidence="1">Mitochondrion inner membrane</location>
    </subcellularLocation>
</comment>
<gene>
    <name evidence="10" type="ORF">H4R26_001528</name>
</gene>
<feature type="compositionally biased region" description="Basic and acidic residues" evidence="9">
    <location>
        <begin position="11"/>
        <end position="24"/>
    </location>
</feature>